<dbReference type="Proteomes" id="UP000664859">
    <property type="component" value="Unassembled WGS sequence"/>
</dbReference>
<accession>A0A835ZF97</accession>
<protein>
    <recommendedName>
        <fullName evidence="3">Ankyrin repeat domain containing protein</fullName>
    </recommendedName>
</protein>
<sequence length="329" mass="35992">MVTLVPLAQWAVANGCCVRRLLKHAAACGSLEVLQHWANASPWSDRVGTKLCAAAVEGGHFHVLQWLHTINCPWDASTPAAAARRGDLTLVQWLHAERCPWDKSACCEAAEGGHLEVLKYLFEQGCPWNGKVCCRAARSGHLSTLHDTGESSDIAFTKAAIGGHLELMQWAYIFDCPVNLPRSISTAAEHGHLSVILWLRSISRDWSSDAEYACDAAARGDQLATLQWLHQNGCPLDPGLCSVAARCGNVEMLEWARSMGCPWHNNLIIYASKPPHHCADLSRKRLAAVEWALANGCPCNAASRSAYLRLQREVRQSLRAASARNCVEA</sequence>
<dbReference type="SUPFAM" id="SSF48403">
    <property type="entry name" value="Ankyrin repeat"/>
    <property type="match status" value="1"/>
</dbReference>
<keyword evidence="2" id="KW-1185">Reference proteome</keyword>
<dbReference type="AlphaFoldDB" id="A0A835ZF97"/>
<dbReference type="InterPro" id="IPR052050">
    <property type="entry name" value="SecEffector_AnkRepeat"/>
</dbReference>
<evidence type="ECO:0008006" key="3">
    <source>
        <dbReference type="Google" id="ProtNLM"/>
    </source>
</evidence>
<evidence type="ECO:0000313" key="1">
    <source>
        <dbReference type="EMBL" id="KAG5191836.1"/>
    </source>
</evidence>
<dbReference type="PANTHER" id="PTHR46586:SF3">
    <property type="entry name" value="ANKYRIN REPEAT-CONTAINING PROTEIN"/>
    <property type="match status" value="1"/>
</dbReference>
<reference evidence="1" key="1">
    <citation type="submission" date="2021-02" db="EMBL/GenBank/DDBJ databases">
        <title>First Annotated Genome of the Yellow-green Alga Tribonema minus.</title>
        <authorList>
            <person name="Mahan K.M."/>
        </authorList>
    </citation>
    <scope>NUCLEOTIDE SEQUENCE</scope>
    <source>
        <strain evidence="1">UTEX B ZZ1240</strain>
    </source>
</reference>
<evidence type="ECO:0000313" key="2">
    <source>
        <dbReference type="Proteomes" id="UP000664859"/>
    </source>
</evidence>
<dbReference type="PANTHER" id="PTHR46586">
    <property type="entry name" value="ANKYRIN REPEAT-CONTAINING PROTEIN"/>
    <property type="match status" value="1"/>
</dbReference>
<proteinExistence type="predicted"/>
<dbReference type="OrthoDB" id="6225260at2759"/>
<dbReference type="Gene3D" id="1.25.40.20">
    <property type="entry name" value="Ankyrin repeat-containing domain"/>
    <property type="match status" value="1"/>
</dbReference>
<gene>
    <name evidence="1" type="ORF">JKP88DRAFT_159936</name>
</gene>
<dbReference type="EMBL" id="JAFCMP010000013">
    <property type="protein sequence ID" value="KAG5191836.1"/>
    <property type="molecule type" value="Genomic_DNA"/>
</dbReference>
<dbReference type="InterPro" id="IPR036770">
    <property type="entry name" value="Ankyrin_rpt-contain_sf"/>
</dbReference>
<comment type="caution">
    <text evidence="1">The sequence shown here is derived from an EMBL/GenBank/DDBJ whole genome shotgun (WGS) entry which is preliminary data.</text>
</comment>
<organism evidence="1 2">
    <name type="scientific">Tribonema minus</name>
    <dbReference type="NCBI Taxonomy" id="303371"/>
    <lineage>
        <taxon>Eukaryota</taxon>
        <taxon>Sar</taxon>
        <taxon>Stramenopiles</taxon>
        <taxon>Ochrophyta</taxon>
        <taxon>PX clade</taxon>
        <taxon>Xanthophyceae</taxon>
        <taxon>Tribonematales</taxon>
        <taxon>Tribonemataceae</taxon>
        <taxon>Tribonema</taxon>
    </lineage>
</organism>
<name>A0A835ZF97_9STRA</name>